<dbReference type="Gene3D" id="2.60.40.2080">
    <property type="match status" value="1"/>
</dbReference>
<dbReference type="Pfam" id="PF09458">
    <property type="entry name" value="H_lectin"/>
    <property type="match status" value="1"/>
</dbReference>
<feature type="coiled-coil region" evidence="1">
    <location>
        <begin position="131"/>
        <end position="158"/>
    </location>
</feature>
<dbReference type="InterPro" id="IPR037221">
    <property type="entry name" value="H-type_lectin_dom_sf"/>
</dbReference>
<name>A0ABD3UTF7_SINWO</name>
<organism evidence="4 5">
    <name type="scientific">Sinanodonta woodiana</name>
    <name type="common">Chinese pond mussel</name>
    <name type="synonym">Anodonta woodiana</name>
    <dbReference type="NCBI Taxonomy" id="1069815"/>
    <lineage>
        <taxon>Eukaryota</taxon>
        <taxon>Metazoa</taxon>
        <taxon>Spiralia</taxon>
        <taxon>Lophotrochozoa</taxon>
        <taxon>Mollusca</taxon>
        <taxon>Bivalvia</taxon>
        <taxon>Autobranchia</taxon>
        <taxon>Heteroconchia</taxon>
        <taxon>Palaeoheterodonta</taxon>
        <taxon>Unionida</taxon>
        <taxon>Unionoidea</taxon>
        <taxon>Unionidae</taxon>
        <taxon>Unioninae</taxon>
        <taxon>Sinanodonta</taxon>
    </lineage>
</organism>
<keyword evidence="2" id="KW-0472">Membrane</keyword>
<dbReference type="InterPro" id="IPR052487">
    <property type="entry name" value="Galactose-binding_lectin"/>
</dbReference>
<reference evidence="4 5" key="1">
    <citation type="submission" date="2024-11" db="EMBL/GenBank/DDBJ databases">
        <title>Chromosome-level genome assembly of the freshwater bivalve Anodonta woodiana.</title>
        <authorList>
            <person name="Chen X."/>
        </authorList>
    </citation>
    <scope>NUCLEOTIDE SEQUENCE [LARGE SCALE GENOMIC DNA]</scope>
    <source>
        <strain evidence="4">MN2024</strain>
        <tissue evidence="4">Gills</tissue>
    </source>
</reference>
<accession>A0ABD3UTF7</accession>
<dbReference type="PANTHER" id="PTHR46938">
    <property type="entry name" value="DISCOIDIN-1 SUBUNIT A-RELATED-RELATED"/>
    <property type="match status" value="1"/>
</dbReference>
<evidence type="ECO:0000313" key="4">
    <source>
        <dbReference type="EMBL" id="KAL3852432.1"/>
    </source>
</evidence>
<evidence type="ECO:0000256" key="2">
    <source>
        <dbReference type="SAM" id="Phobius"/>
    </source>
</evidence>
<dbReference type="SUPFAM" id="SSF141086">
    <property type="entry name" value="Agglutinin HPA-like"/>
    <property type="match status" value="1"/>
</dbReference>
<proteinExistence type="predicted"/>
<gene>
    <name evidence="4" type="ORF">ACJMK2_016071</name>
</gene>
<dbReference type="EMBL" id="JBJQND010000015">
    <property type="protein sequence ID" value="KAL3852432.1"/>
    <property type="molecule type" value="Genomic_DNA"/>
</dbReference>
<evidence type="ECO:0000313" key="5">
    <source>
        <dbReference type="Proteomes" id="UP001634394"/>
    </source>
</evidence>
<feature type="transmembrane region" description="Helical" evidence="2">
    <location>
        <begin position="12"/>
        <end position="34"/>
    </location>
</feature>
<dbReference type="InterPro" id="IPR019019">
    <property type="entry name" value="H-type_lectin_domain"/>
</dbReference>
<keyword evidence="1" id="KW-0175">Coiled coil</keyword>
<keyword evidence="2" id="KW-1133">Transmembrane helix</keyword>
<dbReference type="Gene3D" id="1.20.5.340">
    <property type="match status" value="1"/>
</dbReference>
<comment type="caution">
    <text evidence="4">The sequence shown here is derived from an EMBL/GenBank/DDBJ whole genome shotgun (WGS) entry which is preliminary data.</text>
</comment>
<dbReference type="AlphaFoldDB" id="A0ABD3UTF7"/>
<sequence>MTLKAYKPKWSSYMQLAVQVSILIMLAVLLRYIYIQDDRLKELEKRMVKMSVKVGGNKLMAIKAVQCFLKGSYEIDAIKGRLGIMENKVNELFIQHEDVVPVKDEISKQLAQIESKSQSMKQGFGKTEKYLEKIQEELENTDQMLQQLKDRLADVCNRGKSDVFSQQILQTQLDEIATEIQTDDKTFNQRESDLKNITEKTDEMKSVQSSATNIVLETNTDIQEHIRSRKDLLDEHSNSLETIKRNIRNVQQYIAASDSCQTGIVAMDQAISTDEERLMKVQFGTPFSSPPVISYGIMKLDTNAPSNPRIWVTLKDQSTTGFTASFTTWLGSIVYECQISWIACARS</sequence>
<feature type="domain" description="H-type lectin" evidence="3">
    <location>
        <begin position="280"/>
        <end position="343"/>
    </location>
</feature>
<protein>
    <recommendedName>
        <fullName evidence="3">H-type lectin domain-containing protein</fullName>
    </recommendedName>
</protein>
<dbReference type="Proteomes" id="UP001634394">
    <property type="component" value="Unassembled WGS sequence"/>
</dbReference>
<keyword evidence="2" id="KW-0812">Transmembrane</keyword>
<evidence type="ECO:0000259" key="3">
    <source>
        <dbReference type="Pfam" id="PF09458"/>
    </source>
</evidence>
<keyword evidence="5" id="KW-1185">Reference proteome</keyword>
<evidence type="ECO:0000256" key="1">
    <source>
        <dbReference type="SAM" id="Coils"/>
    </source>
</evidence>